<comment type="caution">
    <text evidence="6">The sequence shown here is derived from an EMBL/GenBank/DDBJ whole genome shotgun (WGS) entry which is preliminary data.</text>
</comment>
<name>A0A8H6RW96_9AGAR</name>
<dbReference type="Proteomes" id="UP000636479">
    <property type="component" value="Unassembled WGS sequence"/>
</dbReference>
<evidence type="ECO:0000259" key="5">
    <source>
        <dbReference type="PROSITE" id="PS50865"/>
    </source>
</evidence>
<evidence type="ECO:0000256" key="3">
    <source>
        <dbReference type="ARBA" id="ARBA00022833"/>
    </source>
</evidence>
<proteinExistence type="predicted"/>
<protein>
    <recommendedName>
        <fullName evidence="5">MYND-type domain-containing protein</fullName>
    </recommendedName>
</protein>
<dbReference type="SUPFAM" id="SSF144232">
    <property type="entry name" value="HIT/MYND zinc finger-like"/>
    <property type="match status" value="1"/>
</dbReference>
<feature type="domain" description="MYND-type" evidence="5">
    <location>
        <begin position="430"/>
        <end position="475"/>
    </location>
</feature>
<sequence length="594" mass="65408">MSKVPHPDLHLARLDVLPIRPRVLARRVCVRDPPRDTVEAFKTMLGDLSSGSSEATYLLPALYFLLDTASIPPVEQLAELSPALEKAVADWAAYLAFFLAKVDPKPGPAYTATWLRVFPWIEFFGTYGPSLPTTPLGPAFVQAFLSHGAEARVIGLDGINVSFSFLVGQELAAMFNSARIVEETGADDARTIVFAFIDPGKEEGTDEMDVPSFLEGAGGMQRWAAVLGGNLRKIVRKWATPTNSWVTEHMMTCIDAFVVAARTTLSVLEGDEAAYDRFLDGLAAARFPAGLTTALGVLARPCDTADKSIQAFHQETQKEALILLRLFLDVGMSRTLLSCATRGLLPSLAALASANTATLVQDEVQEILNQLLFPELVNPQVVRVLAKDTEFPIDEIPFAALRQRFTAFIAQLKRQTELVALWAEWKQHDCRLCDGVACTTQSAHNGVCSTCHFRAYCSLGCQRSDWTTGRHREMCPEYRESSLDSDERTTPQTRSFLRFLMAEGYSQNYPGPAAGPNIALFDHRQGEHSFQGQYFDALSEAAVLEGILDAGMWADYGARAARDVALGIGWNICLLGKQHYDRPLVFIHRVVRTS</sequence>
<dbReference type="OrthoDB" id="265717at2759"/>
<dbReference type="RefSeq" id="XP_037213102.1">
    <property type="nucleotide sequence ID" value="XM_037370510.1"/>
</dbReference>
<evidence type="ECO:0000313" key="7">
    <source>
        <dbReference type="Proteomes" id="UP000636479"/>
    </source>
</evidence>
<dbReference type="EMBL" id="JACAZF010000018">
    <property type="protein sequence ID" value="KAF7288950.1"/>
    <property type="molecule type" value="Genomic_DNA"/>
</dbReference>
<evidence type="ECO:0000256" key="1">
    <source>
        <dbReference type="ARBA" id="ARBA00022723"/>
    </source>
</evidence>
<keyword evidence="1" id="KW-0479">Metal-binding</keyword>
<reference evidence="6" key="1">
    <citation type="submission" date="2020-05" db="EMBL/GenBank/DDBJ databases">
        <title>Mycena genomes resolve the evolution of fungal bioluminescence.</title>
        <authorList>
            <person name="Tsai I.J."/>
        </authorList>
    </citation>
    <scope>NUCLEOTIDE SEQUENCE</scope>
    <source>
        <strain evidence="6">171206Taipei</strain>
    </source>
</reference>
<keyword evidence="3" id="KW-0862">Zinc</keyword>
<accession>A0A8H6RW96</accession>
<organism evidence="6 7">
    <name type="scientific">Mycena indigotica</name>
    <dbReference type="NCBI Taxonomy" id="2126181"/>
    <lineage>
        <taxon>Eukaryota</taxon>
        <taxon>Fungi</taxon>
        <taxon>Dikarya</taxon>
        <taxon>Basidiomycota</taxon>
        <taxon>Agaricomycotina</taxon>
        <taxon>Agaricomycetes</taxon>
        <taxon>Agaricomycetidae</taxon>
        <taxon>Agaricales</taxon>
        <taxon>Marasmiineae</taxon>
        <taxon>Mycenaceae</taxon>
        <taxon>Mycena</taxon>
    </lineage>
</organism>
<dbReference type="InterPro" id="IPR002893">
    <property type="entry name" value="Znf_MYND"/>
</dbReference>
<dbReference type="GeneID" id="59353026"/>
<dbReference type="PROSITE" id="PS50865">
    <property type="entry name" value="ZF_MYND_2"/>
    <property type="match status" value="1"/>
</dbReference>
<evidence type="ECO:0000313" key="6">
    <source>
        <dbReference type="EMBL" id="KAF7288950.1"/>
    </source>
</evidence>
<dbReference type="Gene3D" id="6.10.140.2220">
    <property type="match status" value="1"/>
</dbReference>
<dbReference type="GO" id="GO:0008270">
    <property type="term" value="F:zinc ion binding"/>
    <property type="evidence" value="ECO:0007669"/>
    <property type="project" value="UniProtKB-KW"/>
</dbReference>
<keyword evidence="2 4" id="KW-0863">Zinc-finger</keyword>
<gene>
    <name evidence="6" type="ORF">MIND_01411400</name>
</gene>
<keyword evidence="7" id="KW-1185">Reference proteome</keyword>
<dbReference type="AlphaFoldDB" id="A0A8H6RW96"/>
<evidence type="ECO:0000256" key="4">
    <source>
        <dbReference type="PROSITE-ProRule" id="PRU00134"/>
    </source>
</evidence>
<evidence type="ECO:0000256" key="2">
    <source>
        <dbReference type="ARBA" id="ARBA00022771"/>
    </source>
</evidence>